<evidence type="ECO:0000313" key="3">
    <source>
        <dbReference type="EMBL" id="MBA0566823.1"/>
    </source>
</evidence>
<organism evidence="3 4">
    <name type="scientific">Gossypium lobatum</name>
    <dbReference type="NCBI Taxonomy" id="34289"/>
    <lineage>
        <taxon>Eukaryota</taxon>
        <taxon>Viridiplantae</taxon>
        <taxon>Streptophyta</taxon>
        <taxon>Embryophyta</taxon>
        <taxon>Tracheophyta</taxon>
        <taxon>Spermatophyta</taxon>
        <taxon>Magnoliopsida</taxon>
        <taxon>eudicotyledons</taxon>
        <taxon>Gunneridae</taxon>
        <taxon>Pentapetalae</taxon>
        <taxon>rosids</taxon>
        <taxon>malvids</taxon>
        <taxon>Malvales</taxon>
        <taxon>Malvaceae</taxon>
        <taxon>Malvoideae</taxon>
        <taxon>Gossypium</taxon>
    </lineage>
</organism>
<evidence type="ECO:0000313" key="4">
    <source>
        <dbReference type="Proteomes" id="UP000593572"/>
    </source>
</evidence>
<name>A0A7J8MQ93_9ROSI</name>
<dbReference type="Proteomes" id="UP000593572">
    <property type="component" value="Unassembled WGS sequence"/>
</dbReference>
<dbReference type="GO" id="GO:0030570">
    <property type="term" value="F:pectate lyase activity"/>
    <property type="evidence" value="ECO:0007669"/>
    <property type="project" value="InterPro"/>
</dbReference>
<dbReference type="PRINTS" id="PR00807">
    <property type="entry name" value="AMBALLERGEN"/>
</dbReference>
<keyword evidence="4" id="KW-1185">Reference proteome</keyword>
<sequence>MLEFNSTRKENNRKRLTKCAPRFAHATIGGKEGKFYVVTEPSNDIGNPNPGTLCHVVTHTQPLWITFKESIAIKLE</sequence>
<gene>
    <name evidence="3" type="ORF">Golob_011602</name>
</gene>
<dbReference type="EMBL" id="JABEZX010000009">
    <property type="protein sequence ID" value="MBA0566823.1"/>
    <property type="molecule type" value="Genomic_DNA"/>
</dbReference>
<dbReference type="SUPFAM" id="SSF51126">
    <property type="entry name" value="Pectin lyase-like"/>
    <property type="match status" value="1"/>
</dbReference>
<reference evidence="3 4" key="1">
    <citation type="journal article" date="2019" name="Genome Biol. Evol.">
        <title>Insights into the evolution of the New World diploid cottons (Gossypium, subgenus Houzingenia) based on genome sequencing.</title>
        <authorList>
            <person name="Grover C.E."/>
            <person name="Arick M.A. 2nd"/>
            <person name="Thrash A."/>
            <person name="Conover J.L."/>
            <person name="Sanders W.S."/>
            <person name="Peterson D.G."/>
            <person name="Frelichowski J.E."/>
            <person name="Scheffler J.A."/>
            <person name="Scheffler B.E."/>
            <person name="Wendel J.F."/>
        </authorList>
    </citation>
    <scope>NUCLEOTIDE SEQUENCE [LARGE SCALE GENOMIC DNA]</scope>
    <source>
        <strain evidence="3">157</strain>
        <tissue evidence="3">Leaf</tissue>
    </source>
</reference>
<dbReference type="InterPro" id="IPR011050">
    <property type="entry name" value="Pectin_lyase_fold/virulence"/>
</dbReference>
<dbReference type="InterPro" id="IPR012334">
    <property type="entry name" value="Pectin_lyas_fold"/>
</dbReference>
<dbReference type="AlphaFoldDB" id="A0A7J8MQ93"/>
<dbReference type="InterPro" id="IPR045032">
    <property type="entry name" value="PEL"/>
</dbReference>
<protein>
    <submittedName>
        <fullName evidence="3">Uncharacterized protein</fullName>
    </submittedName>
</protein>
<accession>A0A7J8MQ93</accession>
<dbReference type="Gene3D" id="2.160.20.10">
    <property type="entry name" value="Single-stranded right-handed beta-helix, Pectin lyase-like"/>
    <property type="match status" value="1"/>
</dbReference>
<comment type="similarity">
    <text evidence="1">Belongs to the polysaccharide lyase 1 family.</text>
</comment>
<evidence type="ECO:0000256" key="2">
    <source>
        <dbReference type="ARBA" id="ARBA00022729"/>
    </source>
</evidence>
<keyword evidence="2" id="KW-0732">Signal</keyword>
<dbReference type="PANTHER" id="PTHR31683:SF208">
    <property type="entry name" value="PECTATE LYASE"/>
    <property type="match status" value="1"/>
</dbReference>
<dbReference type="InterPro" id="IPR018082">
    <property type="entry name" value="AmbAllergen"/>
</dbReference>
<comment type="caution">
    <text evidence="3">The sequence shown here is derived from an EMBL/GenBank/DDBJ whole genome shotgun (WGS) entry which is preliminary data.</text>
</comment>
<evidence type="ECO:0000256" key="1">
    <source>
        <dbReference type="ARBA" id="ARBA00010980"/>
    </source>
</evidence>
<proteinExistence type="inferred from homology"/>
<dbReference type="PANTHER" id="PTHR31683">
    <property type="entry name" value="PECTATE LYASE 18-RELATED"/>
    <property type="match status" value="1"/>
</dbReference>